<feature type="compositionally biased region" description="Basic and acidic residues" evidence="7">
    <location>
        <begin position="44"/>
        <end position="54"/>
    </location>
</feature>
<evidence type="ECO:0000256" key="5">
    <source>
        <dbReference type="ARBA" id="ARBA00022786"/>
    </source>
</evidence>
<evidence type="ECO:0000313" key="10">
    <source>
        <dbReference type="Proteomes" id="UP001363151"/>
    </source>
</evidence>
<evidence type="ECO:0000256" key="7">
    <source>
        <dbReference type="SAM" id="MobiDB-lite"/>
    </source>
</evidence>
<feature type="region of interest" description="Disordered" evidence="7">
    <location>
        <begin position="1"/>
        <end position="113"/>
    </location>
</feature>
<evidence type="ECO:0000259" key="8">
    <source>
        <dbReference type="PROSITE" id="PS50237"/>
    </source>
</evidence>
<dbReference type="InterPro" id="IPR035983">
    <property type="entry name" value="Hect_E3_ubiquitin_ligase"/>
</dbReference>
<organism evidence="9 10">
    <name type="scientific">Aureococcus anophagefferens</name>
    <name type="common">Harmful bloom alga</name>
    <dbReference type="NCBI Taxonomy" id="44056"/>
    <lineage>
        <taxon>Eukaryota</taxon>
        <taxon>Sar</taxon>
        <taxon>Stramenopiles</taxon>
        <taxon>Ochrophyta</taxon>
        <taxon>Pelagophyceae</taxon>
        <taxon>Pelagomonadales</taxon>
        <taxon>Pelagomonadaceae</taxon>
        <taxon>Aureococcus</taxon>
    </lineage>
</organism>
<dbReference type="Proteomes" id="UP001363151">
    <property type="component" value="Unassembled WGS sequence"/>
</dbReference>
<evidence type="ECO:0000256" key="4">
    <source>
        <dbReference type="ARBA" id="ARBA00022679"/>
    </source>
</evidence>
<accession>A0ABR1GBM0</accession>
<evidence type="ECO:0000256" key="1">
    <source>
        <dbReference type="ARBA" id="ARBA00000885"/>
    </source>
</evidence>
<dbReference type="EMBL" id="JBBJCI010000036">
    <property type="protein sequence ID" value="KAK7250423.1"/>
    <property type="molecule type" value="Genomic_DNA"/>
</dbReference>
<reference evidence="9 10" key="1">
    <citation type="submission" date="2024-03" db="EMBL/GenBank/DDBJ databases">
        <title>Aureococcus anophagefferens CCMP1851 and Kratosvirus quantuckense: Draft genome of a second virus-susceptible host strain in the model system.</title>
        <authorList>
            <person name="Chase E."/>
            <person name="Truchon A.R."/>
            <person name="Schepens W."/>
            <person name="Wilhelm S.W."/>
        </authorList>
    </citation>
    <scope>NUCLEOTIDE SEQUENCE [LARGE SCALE GENOMIC DNA]</scope>
    <source>
        <strain evidence="9 10">CCMP1851</strain>
    </source>
</reference>
<keyword evidence="9" id="KW-0436">Ligase</keyword>
<name>A0ABR1GBM0_AURAN</name>
<gene>
    <name evidence="9" type="ORF">SO694_0040002</name>
</gene>
<comment type="caution">
    <text evidence="6">Lacks conserved residue(s) required for the propagation of feature annotation.</text>
</comment>
<comment type="caution">
    <text evidence="9">The sequence shown here is derived from an EMBL/GenBank/DDBJ whole genome shotgun (WGS) entry which is preliminary data.</text>
</comment>
<dbReference type="SMART" id="SM00119">
    <property type="entry name" value="HECTc"/>
    <property type="match status" value="1"/>
</dbReference>
<keyword evidence="4" id="KW-0808">Transferase</keyword>
<feature type="compositionally biased region" description="Low complexity" evidence="7">
    <location>
        <begin position="21"/>
        <end position="41"/>
    </location>
</feature>
<dbReference type="PANTHER" id="PTHR11254">
    <property type="entry name" value="HECT DOMAIN UBIQUITIN-PROTEIN LIGASE"/>
    <property type="match status" value="1"/>
</dbReference>
<keyword evidence="10" id="KW-1185">Reference proteome</keyword>
<feature type="compositionally biased region" description="Basic and acidic residues" evidence="7">
    <location>
        <begin position="62"/>
        <end position="92"/>
    </location>
</feature>
<dbReference type="GO" id="GO:0016874">
    <property type="term" value="F:ligase activity"/>
    <property type="evidence" value="ECO:0007669"/>
    <property type="project" value="UniProtKB-KW"/>
</dbReference>
<keyword evidence="5 6" id="KW-0833">Ubl conjugation pathway</keyword>
<feature type="domain" description="HECT" evidence="8">
    <location>
        <begin position="241"/>
        <end position="370"/>
    </location>
</feature>
<sequence length="577" mass="62964">ALAAYAEASNSDAETREERALAAYAEASNSDADSDGAAGSSEDSDARRTLEPRNEGGSSEASDARRTLESRDRSEGSTADVGRRLSFEERRARSSVVGDGDGSSEPDRDSDWRDLRFKLESGGEPLEASKTAATRLGRRFAWDDDADGAGPGAVTWSGAGRFVRRFDGETLELVDAREGFAVAAVGDDDRAALQASGSWPLERRVAALRAKLETLRSPWQRGRVMPTVRRDRLLADCYAKLRKLTDAQWRWPFFFTIAGEKGLDAGGVGREVFRLATSQIFATEFGLFRTADGGADLTYTVQDDATVGQADRGPQWLTFAGKLVGKALLDGAHLDAHLNRCLLKHVCGEPLSLADLEWLDAPLWNSLRQLGAMDVSDLALTYYFAHGEQGRAEKTKVVMAPQRLDEADGLVVEDVTPEDPGRAEPPGALGASVCKHGENSYYYAHGATDQSVKVDTAPVKLETSARREVPITEVREFGFAEEDGGAKISVYVPAKGAAAIADDDVTLLWDDTSVVLRFWHQGHKRQLDLPGRKGPFIRTRGRMDCKVKKCKLKKKPDKLVLLVYLDLHPETDSEDDA</sequence>
<dbReference type="Gene3D" id="3.90.1750.10">
    <property type="entry name" value="Hect, E3 ligase catalytic domains"/>
    <property type="match status" value="1"/>
</dbReference>
<protein>
    <recommendedName>
        <fullName evidence="3">HECT-type E3 ubiquitin transferase</fullName>
        <ecNumber evidence="3">2.3.2.26</ecNumber>
    </recommendedName>
</protein>
<dbReference type="EC" id="2.3.2.26" evidence="3"/>
<dbReference type="InterPro" id="IPR000569">
    <property type="entry name" value="HECT_dom"/>
</dbReference>
<evidence type="ECO:0000256" key="3">
    <source>
        <dbReference type="ARBA" id="ARBA00012485"/>
    </source>
</evidence>
<comment type="pathway">
    <text evidence="2">Protein modification; protein ubiquitination.</text>
</comment>
<feature type="non-terminal residue" evidence="9">
    <location>
        <position position="1"/>
    </location>
</feature>
<comment type="catalytic activity">
    <reaction evidence="1">
        <text>S-ubiquitinyl-[E2 ubiquitin-conjugating enzyme]-L-cysteine + [acceptor protein]-L-lysine = [E2 ubiquitin-conjugating enzyme]-L-cysteine + N(6)-ubiquitinyl-[acceptor protein]-L-lysine.</text>
        <dbReference type="EC" id="2.3.2.26"/>
    </reaction>
</comment>
<dbReference type="InterPro" id="IPR050409">
    <property type="entry name" value="E3_ubiq-protein_ligase"/>
</dbReference>
<proteinExistence type="predicted"/>
<dbReference type="PROSITE" id="PS50237">
    <property type="entry name" value="HECT"/>
    <property type="match status" value="1"/>
</dbReference>
<dbReference type="Pfam" id="PF00632">
    <property type="entry name" value="HECT"/>
    <property type="match status" value="1"/>
</dbReference>
<dbReference type="SUPFAM" id="SSF56204">
    <property type="entry name" value="Hect, E3 ligase catalytic domain"/>
    <property type="match status" value="1"/>
</dbReference>
<evidence type="ECO:0000256" key="6">
    <source>
        <dbReference type="PROSITE-ProRule" id="PRU00104"/>
    </source>
</evidence>
<evidence type="ECO:0000313" key="9">
    <source>
        <dbReference type="EMBL" id="KAK7250423.1"/>
    </source>
</evidence>
<dbReference type="PANTHER" id="PTHR11254:SF440">
    <property type="entry name" value="E3 UBIQUITIN-PROTEIN LIGASE NEDD-4"/>
    <property type="match status" value="1"/>
</dbReference>
<evidence type="ECO:0000256" key="2">
    <source>
        <dbReference type="ARBA" id="ARBA00004906"/>
    </source>
</evidence>
<dbReference type="Gene3D" id="3.30.2160.10">
    <property type="entry name" value="Hect, E3 ligase catalytic domain"/>
    <property type="match status" value="1"/>
</dbReference>